<dbReference type="AlphaFoldDB" id="A0A4S4M0P5"/>
<dbReference type="EMBL" id="SGPL01000074">
    <property type="protein sequence ID" value="THH18492.1"/>
    <property type="molecule type" value="Genomic_DNA"/>
</dbReference>
<accession>A0A4S4M0P5</accession>
<gene>
    <name evidence="2" type="ORF">EW146_g2522</name>
</gene>
<feature type="region of interest" description="Disordered" evidence="1">
    <location>
        <begin position="23"/>
        <end position="44"/>
    </location>
</feature>
<evidence type="ECO:0000313" key="3">
    <source>
        <dbReference type="Proteomes" id="UP000310158"/>
    </source>
</evidence>
<name>A0A4S4M0P5_9AGAM</name>
<evidence type="ECO:0000313" key="2">
    <source>
        <dbReference type="EMBL" id="THH18492.1"/>
    </source>
</evidence>
<protein>
    <submittedName>
        <fullName evidence="2">Uncharacterized protein</fullName>
    </submittedName>
</protein>
<keyword evidence="3" id="KW-1185">Reference proteome</keyword>
<comment type="caution">
    <text evidence="2">The sequence shown here is derived from an EMBL/GenBank/DDBJ whole genome shotgun (WGS) entry which is preliminary data.</text>
</comment>
<sequence length="207" mass="23341">MWRREAVEVREFYMRMAAQNAIRRGPAQEQDRLEGSRQSTPLSSVSSSLWSSALSSVPTSCPSSPLSDLSSCTLCEADAFEYATVEDKSPSDLQEYAPLNPARRVEESAPTPPGWDKYINTDLVHSEPPSSREITFSEFMDSLSDYSPTTPQSEEPTFNPEKYIRRVPHFGLLNSNQPTPAEEDPEKELKEALQYEITQPKTTTDWL</sequence>
<feature type="region of interest" description="Disordered" evidence="1">
    <location>
        <begin position="86"/>
        <end position="117"/>
    </location>
</feature>
<proteinExistence type="predicted"/>
<evidence type="ECO:0000256" key="1">
    <source>
        <dbReference type="SAM" id="MobiDB-lite"/>
    </source>
</evidence>
<reference evidence="2 3" key="1">
    <citation type="submission" date="2019-02" db="EMBL/GenBank/DDBJ databases">
        <title>Genome sequencing of the rare red list fungi Bondarzewia mesenterica.</title>
        <authorList>
            <person name="Buettner E."/>
            <person name="Kellner H."/>
        </authorList>
    </citation>
    <scope>NUCLEOTIDE SEQUENCE [LARGE SCALE GENOMIC DNA]</scope>
    <source>
        <strain evidence="2 3">DSM 108281</strain>
    </source>
</reference>
<organism evidence="2 3">
    <name type="scientific">Bondarzewia mesenterica</name>
    <dbReference type="NCBI Taxonomy" id="1095465"/>
    <lineage>
        <taxon>Eukaryota</taxon>
        <taxon>Fungi</taxon>
        <taxon>Dikarya</taxon>
        <taxon>Basidiomycota</taxon>
        <taxon>Agaricomycotina</taxon>
        <taxon>Agaricomycetes</taxon>
        <taxon>Russulales</taxon>
        <taxon>Bondarzewiaceae</taxon>
        <taxon>Bondarzewia</taxon>
    </lineage>
</organism>
<dbReference type="Proteomes" id="UP000310158">
    <property type="component" value="Unassembled WGS sequence"/>
</dbReference>